<dbReference type="PANTHER" id="PTHR12358:SF54">
    <property type="entry name" value="SPHINGOSINE KINASE RELATED PROTEIN"/>
    <property type="match status" value="1"/>
</dbReference>
<evidence type="ECO:0000256" key="8">
    <source>
        <dbReference type="ARBA" id="ARBA00023098"/>
    </source>
</evidence>
<dbReference type="EMBL" id="PEBX01000009">
    <property type="protein sequence ID" value="PTQ57279.1"/>
    <property type="molecule type" value="Genomic_DNA"/>
</dbReference>
<comment type="similarity">
    <text evidence="2">Belongs to the diacylglycerol/lipid kinase family.</text>
</comment>
<protein>
    <submittedName>
        <fullName evidence="12">Transcription regulator [contains diacylglycerol kinase catalytic domain]</fullName>
    </submittedName>
</protein>
<accession>A0A2R6Y3L6</accession>
<dbReference type="AlphaFoldDB" id="A0A2R6Y3L6"/>
<comment type="caution">
    <text evidence="12">The sequence shown here is derived from an EMBL/GenBank/DDBJ whole genome shotgun (WGS) entry which is preliminary data.</text>
</comment>
<keyword evidence="7" id="KW-0067">ATP-binding</keyword>
<keyword evidence="9" id="KW-0594">Phospholipid biosynthesis</keyword>
<evidence type="ECO:0000313" key="12">
    <source>
        <dbReference type="EMBL" id="PTQ57279.1"/>
    </source>
</evidence>
<reference evidence="13" key="1">
    <citation type="journal article" date="2018" name="Sci. Rep.">
        <title>Lignite coal burning seam in the remote Altai Mountains harbors a hydrogen-driven thermophilic microbial community.</title>
        <authorList>
            <person name="Kadnikov V.V."/>
            <person name="Mardanov A.V."/>
            <person name="Ivasenko D.A."/>
            <person name="Antsiferov D.V."/>
            <person name="Beletsky A.V."/>
            <person name="Karnachuk O.V."/>
            <person name="Ravin N.V."/>
        </authorList>
    </citation>
    <scope>NUCLEOTIDE SEQUENCE [LARGE SCALE GENOMIC DNA]</scope>
</reference>
<name>A0A2R6Y3L6_9BACL</name>
<dbReference type="PANTHER" id="PTHR12358">
    <property type="entry name" value="SPHINGOSINE KINASE"/>
    <property type="match status" value="1"/>
</dbReference>
<evidence type="ECO:0000259" key="11">
    <source>
        <dbReference type="PROSITE" id="PS50146"/>
    </source>
</evidence>
<evidence type="ECO:0000256" key="3">
    <source>
        <dbReference type="ARBA" id="ARBA00022516"/>
    </source>
</evidence>
<comment type="cofactor">
    <cofactor evidence="1">
        <name>Mg(2+)</name>
        <dbReference type="ChEBI" id="CHEBI:18420"/>
    </cofactor>
</comment>
<dbReference type="InterPro" id="IPR001206">
    <property type="entry name" value="Diacylglycerol_kinase_cat_dom"/>
</dbReference>
<keyword evidence="6 12" id="KW-0418">Kinase</keyword>
<dbReference type="InterPro" id="IPR050187">
    <property type="entry name" value="Lipid_Phosphate_FormReg"/>
</dbReference>
<keyword evidence="4" id="KW-0808">Transferase</keyword>
<dbReference type="GO" id="GO:0016301">
    <property type="term" value="F:kinase activity"/>
    <property type="evidence" value="ECO:0007669"/>
    <property type="project" value="UniProtKB-KW"/>
</dbReference>
<gene>
    <name evidence="12" type="ORF">BSOLF_1830</name>
</gene>
<keyword evidence="8" id="KW-0443">Lipid metabolism</keyword>
<feature type="domain" description="DAGKc" evidence="11">
    <location>
        <begin position="1"/>
        <end position="138"/>
    </location>
</feature>
<evidence type="ECO:0000313" key="13">
    <source>
        <dbReference type="Proteomes" id="UP000244338"/>
    </source>
</evidence>
<evidence type="ECO:0000256" key="2">
    <source>
        <dbReference type="ARBA" id="ARBA00005983"/>
    </source>
</evidence>
<keyword evidence="3" id="KW-0444">Lipid biosynthesis</keyword>
<dbReference type="SMART" id="SM00046">
    <property type="entry name" value="DAGKc"/>
    <property type="match status" value="1"/>
</dbReference>
<proteinExistence type="inferred from homology"/>
<dbReference type="SUPFAM" id="SSF111331">
    <property type="entry name" value="NAD kinase/diacylglycerol kinase-like"/>
    <property type="match status" value="1"/>
</dbReference>
<keyword evidence="10" id="KW-1208">Phospholipid metabolism</keyword>
<evidence type="ECO:0000256" key="10">
    <source>
        <dbReference type="ARBA" id="ARBA00023264"/>
    </source>
</evidence>
<evidence type="ECO:0000256" key="7">
    <source>
        <dbReference type="ARBA" id="ARBA00022840"/>
    </source>
</evidence>
<dbReference type="Pfam" id="PF00781">
    <property type="entry name" value="DAGK_cat"/>
    <property type="match status" value="1"/>
</dbReference>
<evidence type="ECO:0000256" key="4">
    <source>
        <dbReference type="ARBA" id="ARBA00022679"/>
    </source>
</evidence>
<dbReference type="InterPro" id="IPR045540">
    <property type="entry name" value="YegS/DAGK_C"/>
</dbReference>
<dbReference type="PROSITE" id="PS50146">
    <property type="entry name" value="DAGK"/>
    <property type="match status" value="1"/>
</dbReference>
<dbReference type="Gene3D" id="2.60.200.40">
    <property type="match status" value="1"/>
</dbReference>
<evidence type="ECO:0000256" key="6">
    <source>
        <dbReference type="ARBA" id="ARBA00022777"/>
    </source>
</evidence>
<dbReference type="Gene3D" id="3.40.50.10330">
    <property type="entry name" value="Probable inorganic polyphosphate/atp-NAD kinase, domain 1"/>
    <property type="match status" value="1"/>
</dbReference>
<dbReference type="GO" id="GO:0008654">
    <property type="term" value="P:phospholipid biosynthetic process"/>
    <property type="evidence" value="ECO:0007669"/>
    <property type="project" value="UniProtKB-KW"/>
</dbReference>
<organism evidence="12 13">
    <name type="scientific">Candidatus Carbonibacillus altaicus</name>
    <dbReference type="NCBI Taxonomy" id="2163959"/>
    <lineage>
        <taxon>Bacteria</taxon>
        <taxon>Bacillati</taxon>
        <taxon>Bacillota</taxon>
        <taxon>Bacilli</taxon>
        <taxon>Bacillales</taxon>
        <taxon>Candidatus Carbonibacillus</taxon>
    </lineage>
</organism>
<dbReference type="Proteomes" id="UP000244338">
    <property type="component" value="Unassembled WGS sequence"/>
</dbReference>
<evidence type="ECO:0000256" key="5">
    <source>
        <dbReference type="ARBA" id="ARBA00022741"/>
    </source>
</evidence>
<dbReference type="Pfam" id="PF19279">
    <property type="entry name" value="YegS_C"/>
    <property type="match status" value="1"/>
</dbReference>
<dbReference type="InterPro" id="IPR016064">
    <property type="entry name" value="NAD/diacylglycerol_kinase_sf"/>
</dbReference>
<sequence length="381" mass="41895">MIAFYVNPTAGSGRAQKAWHTLEPYLRQKHFPYTVIIDDNPRQALFALRKAYAAGPKALFVIGGDGTLSSAVNAVLGASSDKSAIRSMLSPLPFGLIPAGSGNDMARSFHIPRNPLAAFHLQLTALQHGRVAYLDLALHVPPSTETAEHHASLHLPSFPTLKHIDIQSKTLESKIDPASFSRSPLRSPRVALGFIGIGFDGEVVHGLEGVHDDALKGGLDDKIVAGIDHHKGFSLAKKSLRQLSYTAGVIKTLIHFQPFDLSIRIDGREMDLKDVWMAALLNVTHFGGGMHINPLGRVDDGLWDLIVVHRIGKGDFLRTFPRVFSGSHLRHPAVLHRRGHVFTFTVKHRLRELYAQQDGDLISLPQTVEILPRCLPFLLPE</sequence>
<evidence type="ECO:0000256" key="9">
    <source>
        <dbReference type="ARBA" id="ARBA00023209"/>
    </source>
</evidence>
<dbReference type="GO" id="GO:0005524">
    <property type="term" value="F:ATP binding"/>
    <property type="evidence" value="ECO:0007669"/>
    <property type="project" value="UniProtKB-KW"/>
</dbReference>
<keyword evidence="5" id="KW-0547">Nucleotide-binding</keyword>
<dbReference type="InterPro" id="IPR017438">
    <property type="entry name" value="ATP-NAD_kinase_N"/>
</dbReference>
<evidence type="ECO:0000256" key="1">
    <source>
        <dbReference type="ARBA" id="ARBA00001946"/>
    </source>
</evidence>